<dbReference type="eggNOG" id="COG5263">
    <property type="taxonomic scope" value="Bacteria"/>
</dbReference>
<evidence type="ECO:0000256" key="4">
    <source>
        <dbReference type="SAM" id="Phobius"/>
    </source>
</evidence>
<protein>
    <recommendedName>
        <fullName evidence="7">N-acetylmuramoyl-L-alanine amidase family protein</fullName>
    </recommendedName>
</protein>
<reference evidence="5 6" key="2">
    <citation type="submission" date="2007-09" db="EMBL/GenBank/DDBJ databases">
        <title>Draft genome sequence of Clostridium bolteae (ATCC BAA-613).</title>
        <authorList>
            <person name="Sudarsanam P."/>
            <person name="Ley R."/>
            <person name="Guruge J."/>
            <person name="Turnbaugh P.J."/>
            <person name="Mahowald M."/>
            <person name="Liep D."/>
            <person name="Gordon J."/>
        </authorList>
    </citation>
    <scope>NUCLEOTIDE SEQUENCE [LARGE SCALE GENOMIC DNA]</scope>
    <source>
        <strain evidence="6">ATCC BAA-613 / DSM 15670 / CCUG 46953 / JCM 12243 / WAL 16351</strain>
    </source>
</reference>
<evidence type="ECO:0000256" key="1">
    <source>
        <dbReference type="ARBA" id="ARBA00022737"/>
    </source>
</evidence>
<feature type="transmembrane region" description="Helical" evidence="4">
    <location>
        <begin position="20"/>
        <end position="39"/>
    </location>
</feature>
<feature type="repeat" description="Cell wall-binding" evidence="2">
    <location>
        <begin position="299"/>
        <end position="318"/>
    </location>
</feature>
<keyword evidence="1" id="KW-0677">Repeat</keyword>
<evidence type="ECO:0000313" key="6">
    <source>
        <dbReference type="Proteomes" id="UP000005396"/>
    </source>
</evidence>
<dbReference type="Pfam" id="PF19127">
    <property type="entry name" value="Choline_bind_3"/>
    <property type="match status" value="1"/>
</dbReference>
<dbReference type="PaxDb" id="411902-CLOBOL_04562"/>
<accession>A8RWE5</accession>
<dbReference type="AlphaFoldDB" id="A8RWE5"/>
<feature type="region of interest" description="Disordered" evidence="3">
    <location>
        <begin position="251"/>
        <end position="277"/>
    </location>
</feature>
<dbReference type="InterPro" id="IPR018337">
    <property type="entry name" value="Cell_wall/Cho-bd_repeat"/>
</dbReference>
<organism evidence="5 6">
    <name type="scientific">Enterocloster bolteae (strain ATCC BAA-613 / DSM 15670 / CCUG 46953 / JCM 12243 / WAL 16351)</name>
    <name type="common">Clostridium bolteae</name>
    <dbReference type="NCBI Taxonomy" id="411902"/>
    <lineage>
        <taxon>Bacteria</taxon>
        <taxon>Bacillati</taxon>
        <taxon>Bacillota</taxon>
        <taxon>Clostridia</taxon>
        <taxon>Lachnospirales</taxon>
        <taxon>Lachnospiraceae</taxon>
        <taxon>Enterocloster</taxon>
    </lineage>
</organism>
<keyword evidence="4" id="KW-0812">Transmembrane</keyword>
<dbReference type="Proteomes" id="UP000005396">
    <property type="component" value="Unassembled WGS sequence"/>
</dbReference>
<dbReference type="SUPFAM" id="SSF69360">
    <property type="entry name" value="Cell wall binding repeat"/>
    <property type="match status" value="1"/>
</dbReference>
<evidence type="ECO:0000256" key="3">
    <source>
        <dbReference type="SAM" id="MobiDB-lite"/>
    </source>
</evidence>
<evidence type="ECO:0008006" key="7">
    <source>
        <dbReference type="Google" id="ProtNLM"/>
    </source>
</evidence>
<comment type="caution">
    <text evidence="5">The sequence shown here is derived from an EMBL/GenBank/DDBJ whole genome shotgun (WGS) entry which is preliminary data.</text>
</comment>
<proteinExistence type="predicted"/>
<name>A8RWE5_ENTBW</name>
<evidence type="ECO:0000313" key="5">
    <source>
        <dbReference type="EMBL" id="EDP15225.1"/>
    </source>
</evidence>
<dbReference type="HOGENOM" id="CLU_048243_0_0_9"/>
<evidence type="ECO:0000256" key="2">
    <source>
        <dbReference type="PROSITE-ProRule" id="PRU00591"/>
    </source>
</evidence>
<reference evidence="5 6" key="1">
    <citation type="submission" date="2007-08" db="EMBL/GenBank/DDBJ databases">
        <authorList>
            <person name="Fulton L."/>
            <person name="Clifton S."/>
            <person name="Fulton B."/>
            <person name="Xu J."/>
            <person name="Minx P."/>
            <person name="Pepin K.H."/>
            <person name="Johnson M."/>
            <person name="Thiruvilangam P."/>
            <person name="Bhonagiri V."/>
            <person name="Nash W.E."/>
            <person name="Mardis E.R."/>
            <person name="Wilson R.K."/>
        </authorList>
    </citation>
    <scope>NUCLEOTIDE SEQUENCE [LARGE SCALE GENOMIC DNA]</scope>
    <source>
        <strain evidence="6">ATCC BAA-613 / DSM 15670 / CCUG 46953 / JCM 12243 / WAL 16351</strain>
    </source>
</reference>
<dbReference type="Gene3D" id="2.10.270.10">
    <property type="entry name" value="Cholin Binding"/>
    <property type="match status" value="2"/>
</dbReference>
<keyword evidence="4" id="KW-0472">Membrane</keyword>
<feature type="repeat" description="Cell wall-binding" evidence="2">
    <location>
        <begin position="360"/>
        <end position="379"/>
    </location>
</feature>
<dbReference type="EMBL" id="ABCC02000036">
    <property type="protein sequence ID" value="EDP15225.1"/>
    <property type="molecule type" value="Genomic_DNA"/>
</dbReference>
<sequence>MAVMGIKDKGRFMMGIRNRFIYFAVRAGAGVCLVLGIWWSCAMTSFADEAIKSVTIAVTSSVEMGGSGSVSATADSTKYHVVSCEFINGKTSWKAGEIPRISIELAAEEDYYFGSISSSNAHIRGAEYVSSKKSDAKRSLTITAKLKGVKGTLDQVEEAYWEETPLGKARWSKVDGASSYEVKLFCDESMVYHVPRTNSVSYDFFPYMTEEGDYYFKVRAVAKTESESDYLKAGGWTESDNQQITRKDAQAADKRAVSQGKGTAGVSVKDGTGPNAQAPGWAQDGNGWWYRNQDGSYPVGCWQEIGGKWYLFDINGYMLTGWQWKNDREYYLTSNGDMVTGWLQFNRIWYYLDPEKGKLTGQWLQQGNDWYYLNPDGSMAAGWLQWQGSWYYLDPSSGQMVRDKAVDQHYVNQAGIWVP</sequence>
<dbReference type="PROSITE" id="PS51170">
    <property type="entry name" value="CW"/>
    <property type="match status" value="2"/>
</dbReference>
<keyword evidence="4" id="KW-1133">Transmembrane helix</keyword>
<dbReference type="Pfam" id="PF01473">
    <property type="entry name" value="Choline_bind_1"/>
    <property type="match status" value="3"/>
</dbReference>
<gene>
    <name evidence="5" type="ORF">CLOBOL_04562</name>
</gene>